<dbReference type="RefSeq" id="WP_183571551.1">
    <property type="nucleotide sequence ID" value="NZ_JACHOP010000017.1"/>
</dbReference>
<gene>
    <name evidence="1" type="ORF">HNR00_003523</name>
</gene>
<keyword evidence="2" id="KW-1185">Reference proteome</keyword>
<proteinExistence type="predicted"/>
<comment type="caution">
    <text evidence="1">The sequence shown here is derived from an EMBL/GenBank/DDBJ whole genome shotgun (WGS) entry which is preliminary data.</text>
</comment>
<evidence type="ECO:0000313" key="1">
    <source>
        <dbReference type="EMBL" id="MBB5758796.1"/>
    </source>
</evidence>
<accession>A0A840ZMH9</accession>
<organism evidence="1 2">
    <name type="scientific">Methylorubrum rhodinum</name>
    <dbReference type="NCBI Taxonomy" id="29428"/>
    <lineage>
        <taxon>Bacteria</taxon>
        <taxon>Pseudomonadati</taxon>
        <taxon>Pseudomonadota</taxon>
        <taxon>Alphaproteobacteria</taxon>
        <taxon>Hyphomicrobiales</taxon>
        <taxon>Methylobacteriaceae</taxon>
        <taxon>Methylorubrum</taxon>
    </lineage>
</organism>
<dbReference type="AlphaFoldDB" id="A0A840ZMH9"/>
<dbReference type="EMBL" id="JACHOP010000017">
    <property type="protein sequence ID" value="MBB5758796.1"/>
    <property type="molecule type" value="Genomic_DNA"/>
</dbReference>
<name>A0A840ZMH9_9HYPH</name>
<dbReference type="Proteomes" id="UP000583454">
    <property type="component" value="Unassembled WGS sequence"/>
</dbReference>
<protein>
    <submittedName>
        <fullName evidence="1">Uncharacterized protein</fullName>
    </submittedName>
</protein>
<sequence>MPNEREIAEIEAVLRGHLDCEDGAVGGIYQAAVVIAALRAKDREDGAREMRERAAEAAESWLAIWGSCEIRHTSAREYASDAVADVRDVIRALPLTPKESGDA</sequence>
<evidence type="ECO:0000313" key="2">
    <source>
        <dbReference type="Proteomes" id="UP000583454"/>
    </source>
</evidence>
<reference evidence="1 2" key="1">
    <citation type="submission" date="2020-08" db="EMBL/GenBank/DDBJ databases">
        <title>Genomic Encyclopedia of Type Strains, Phase IV (KMG-IV): sequencing the most valuable type-strain genomes for metagenomic binning, comparative biology and taxonomic classification.</title>
        <authorList>
            <person name="Goeker M."/>
        </authorList>
    </citation>
    <scope>NUCLEOTIDE SEQUENCE [LARGE SCALE GENOMIC DNA]</scope>
    <source>
        <strain evidence="1 2">DSM 2163</strain>
    </source>
</reference>